<dbReference type="AlphaFoldDB" id="S7ZDR1"/>
<feature type="compositionally biased region" description="Polar residues" evidence="1">
    <location>
        <begin position="648"/>
        <end position="658"/>
    </location>
</feature>
<evidence type="ECO:0000256" key="1">
    <source>
        <dbReference type="SAM" id="MobiDB-lite"/>
    </source>
</evidence>
<organism evidence="2 3">
    <name type="scientific">Penicillium oxalicum (strain 114-2 / CGMCC 5302)</name>
    <name type="common">Penicillium decumbens</name>
    <dbReference type="NCBI Taxonomy" id="933388"/>
    <lineage>
        <taxon>Eukaryota</taxon>
        <taxon>Fungi</taxon>
        <taxon>Dikarya</taxon>
        <taxon>Ascomycota</taxon>
        <taxon>Pezizomycotina</taxon>
        <taxon>Eurotiomycetes</taxon>
        <taxon>Eurotiomycetidae</taxon>
        <taxon>Eurotiales</taxon>
        <taxon>Aspergillaceae</taxon>
        <taxon>Penicillium</taxon>
    </lineage>
</organism>
<dbReference type="PhylomeDB" id="S7ZDR1"/>
<reference evidence="2 3" key="1">
    <citation type="journal article" date="2013" name="PLoS ONE">
        <title>Genomic and secretomic analyses reveal unique features of the lignocellulolytic enzyme system of Penicillium decumbens.</title>
        <authorList>
            <person name="Liu G."/>
            <person name="Zhang L."/>
            <person name="Wei X."/>
            <person name="Zou G."/>
            <person name="Qin Y."/>
            <person name="Ma L."/>
            <person name="Li J."/>
            <person name="Zheng H."/>
            <person name="Wang S."/>
            <person name="Wang C."/>
            <person name="Xun L."/>
            <person name="Zhao G.-P."/>
            <person name="Zhou Z."/>
            <person name="Qu Y."/>
        </authorList>
    </citation>
    <scope>NUCLEOTIDE SEQUENCE [LARGE SCALE GENOMIC DNA]</scope>
    <source>
        <strain evidence="3">114-2 / CGMCC 5302</strain>
    </source>
</reference>
<dbReference type="STRING" id="933388.S7ZDR1"/>
<dbReference type="Proteomes" id="UP000019376">
    <property type="component" value="Unassembled WGS sequence"/>
</dbReference>
<feature type="region of interest" description="Disordered" evidence="1">
    <location>
        <begin position="1"/>
        <end position="149"/>
    </location>
</feature>
<dbReference type="EMBL" id="KB644411">
    <property type="protein sequence ID" value="EPS28404.1"/>
    <property type="molecule type" value="Genomic_DNA"/>
</dbReference>
<evidence type="ECO:0000313" key="3">
    <source>
        <dbReference type="Proteomes" id="UP000019376"/>
    </source>
</evidence>
<proteinExistence type="predicted"/>
<feature type="compositionally biased region" description="Polar residues" evidence="1">
    <location>
        <begin position="18"/>
        <end position="38"/>
    </location>
</feature>
<dbReference type="eggNOG" id="ENOG502SAE9">
    <property type="taxonomic scope" value="Eukaryota"/>
</dbReference>
<feature type="compositionally biased region" description="Polar residues" evidence="1">
    <location>
        <begin position="83"/>
        <end position="105"/>
    </location>
</feature>
<feature type="compositionally biased region" description="Acidic residues" evidence="1">
    <location>
        <begin position="116"/>
        <end position="127"/>
    </location>
</feature>
<gene>
    <name evidence="2" type="ORF">PDE_03350</name>
</gene>
<dbReference type="HOGENOM" id="CLU_016938_0_0_1"/>
<name>S7ZDR1_PENO1</name>
<evidence type="ECO:0000313" key="2">
    <source>
        <dbReference type="EMBL" id="EPS28404.1"/>
    </source>
</evidence>
<feature type="region of interest" description="Disordered" evidence="1">
    <location>
        <begin position="647"/>
        <end position="682"/>
    </location>
</feature>
<dbReference type="OrthoDB" id="5350396at2759"/>
<accession>S7ZDR1</accession>
<keyword evidence="3" id="KW-1185">Reference proteome</keyword>
<sequence length="682" mass="75974">MPREPKDFFKHRKKFGSSPGNKQPALQRSEDPPTSSPLSDLLITTELTVDENGQDREEPSASAPQDELQLSAPDHGKDKDETTPNQSFMSIESALTASSQNGHSTVSRRRARDGTEVVDDSDGDTDSSLEPPEVLLGTMSKPANNAPNNSLRDYQPDQALLAQLAAPKKYRNTIDSLVHDAVDDDEIEANVAKVKANYVQLHAKGHNGIGGSKKALNENMLATALRGESDESPNIQRLMDAVQRTEALERHRVWRFFNQDQTTPVMPAFPTNLFTPESPLAALRDSDSRARILQSGVVEYAASLQHLPDEFFLWLFKAIPLEPREEMRQAYCRILTHAPKERMVLLARQDAIDGLFRQLGARPRALITSDEVVADPSQTSTSKPTKTQRSALISILSLIRGLAASEQVDEKTRVHTVLILLRVSIDTSLTSDPVVRSELQATLTSLLEFGPKEKIEYQICRPVYECVREPQFQSRLLQHIIPTSTWVSLLRYRMAVAFLLQDSGPLKEPPESVLDLQRITALLTRDERFQVGRRKNDPDYDYGDLVALTSHLEVCVNTALADLKFADADTESKFNAAIDQMAAQIKKLFTSIEDTGASHLQRMLAKQALETLHYRMMYSVRSKAPPKRTLFQTFQRESNRNVKDMFQRLNNGPASTDGASEAPGTEGLNGVPIPIRGHDAPL</sequence>
<protein>
    <submittedName>
        <fullName evidence="2">Uncharacterized protein</fullName>
    </submittedName>
</protein>